<dbReference type="InterPro" id="IPR003018">
    <property type="entry name" value="GAF"/>
</dbReference>
<dbReference type="Gene3D" id="3.30.450.40">
    <property type="match status" value="1"/>
</dbReference>
<dbReference type="AlphaFoldDB" id="A0AAW9SAB1"/>
<dbReference type="SMART" id="SM00065">
    <property type="entry name" value="GAF"/>
    <property type="match status" value="1"/>
</dbReference>
<feature type="compositionally biased region" description="Basic and acidic residues" evidence="1">
    <location>
        <begin position="579"/>
        <end position="588"/>
    </location>
</feature>
<evidence type="ECO:0000259" key="3">
    <source>
        <dbReference type="SMART" id="SM00065"/>
    </source>
</evidence>
<name>A0AAW9SAB1_9BACT</name>
<organism evidence="4 5">
    <name type="scientific">Rapidithrix thailandica</name>
    <dbReference type="NCBI Taxonomy" id="413964"/>
    <lineage>
        <taxon>Bacteria</taxon>
        <taxon>Pseudomonadati</taxon>
        <taxon>Bacteroidota</taxon>
        <taxon>Cytophagia</taxon>
        <taxon>Cytophagales</taxon>
        <taxon>Flammeovirgaceae</taxon>
        <taxon>Rapidithrix</taxon>
    </lineage>
</organism>
<dbReference type="SUPFAM" id="SSF55781">
    <property type="entry name" value="GAF domain-like"/>
    <property type="match status" value="1"/>
</dbReference>
<dbReference type="RefSeq" id="WP_346822703.1">
    <property type="nucleotide sequence ID" value="NZ_JBDKWZ010000011.1"/>
</dbReference>
<keyword evidence="5" id="KW-1185">Reference proteome</keyword>
<keyword evidence="2" id="KW-1133">Transmembrane helix</keyword>
<gene>
    <name evidence="4" type="ORF">AAG747_18510</name>
</gene>
<dbReference type="Proteomes" id="UP001403385">
    <property type="component" value="Unassembled WGS sequence"/>
</dbReference>
<proteinExistence type="predicted"/>
<feature type="region of interest" description="Disordered" evidence="1">
    <location>
        <begin position="579"/>
        <end position="599"/>
    </location>
</feature>
<evidence type="ECO:0000256" key="2">
    <source>
        <dbReference type="SAM" id="Phobius"/>
    </source>
</evidence>
<feature type="domain" description="GAF" evidence="3">
    <location>
        <begin position="417"/>
        <end position="564"/>
    </location>
</feature>
<dbReference type="Gene3D" id="6.10.340.10">
    <property type="match status" value="1"/>
</dbReference>
<keyword evidence="2" id="KW-0812">Transmembrane</keyword>
<evidence type="ECO:0000313" key="5">
    <source>
        <dbReference type="Proteomes" id="UP001403385"/>
    </source>
</evidence>
<comment type="caution">
    <text evidence="4">The sequence shown here is derived from an EMBL/GenBank/DDBJ whole genome shotgun (WGS) entry which is preliminary data.</text>
</comment>
<dbReference type="EMBL" id="JBDKWZ010000011">
    <property type="protein sequence ID" value="MEN7549924.1"/>
    <property type="molecule type" value="Genomic_DNA"/>
</dbReference>
<dbReference type="Pfam" id="PF13185">
    <property type="entry name" value="GAF_2"/>
    <property type="match status" value="1"/>
</dbReference>
<dbReference type="InterPro" id="IPR029016">
    <property type="entry name" value="GAF-like_dom_sf"/>
</dbReference>
<reference evidence="4 5" key="1">
    <citation type="submission" date="2024-04" db="EMBL/GenBank/DDBJ databases">
        <title>Novel genus in family Flammeovirgaceae.</title>
        <authorList>
            <person name="Nguyen T.H."/>
            <person name="Vuong T.Q."/>
            <person name="Le H."/>
            <person name="Kim S.-G."/>
        </authorList>
    </citation>
    <scope>NUCLEOTIDE SEQUENCE [LARGE SCALE GENOMIC DNA]</scope>
    <source>
        <strain evidence="4 5">JCM 23209</strain>
    </source>
</reference>
<keyword evidence="2" id="KW-0472">Membrane</keyword>
<accession>A0AAW9SAB1</accession>
<evidence type="ECO:0000313" key="4">
    <source>
        <dbReference type="EMBL" id="MEN7549924.1"/>
    </source>
</evidence>
<sequence length="623" mass="71853">MKLTIKSKLLLSFGGLLFLSFGLALWGYLSIHRILELNEVKTSFSNFNVMLLEFRRLEKDFIMREPVSEEFNKSGRSKYIDEHHSLSKKFEHEFNLLQQNDYVQAFHIESYLTDLHEYLLGYSDQFLLMTQSYKYRGYGEWGLIGEMKAIQDKIENSSYPFDKSLYFKTNKFEAEFALNWNETSYNSFLNAVEVFKRSVQSTQTDSESESDRLQLLEWIGQYRKIFESIAETENIIGFSPKDGLKGEMRSLAHKVENTVHDIEMVIYRKTQESVGISIALFIVVFFTQLAIGMAIASIFSNKLSKNILSIKDCLVQLSQGVYPDKLNVKSTDETGESLKALNNHIDRIKTAASFAERIGNGELNIQYEEQYANDVLAQALLAMHQKLLTTADAEKIRNWSTKGLATFGEILRKYQDNLEEMSQQLISNLINYLDANQGKLFIINQESQEKPYLELLATYAWGKSKYMQQHIEKGEGLAGQAWLEKATIFLTEIPEDFVEISSGLGKGKPKCILIVPLMINEEVFGIIELASFTQLEKAKIEFVEKLSEIIASTLYSIKINIHTKSLLEQSQQQTEELRAAEEEMRQNQEELQATQEEMFRQKSELENEIEVLKEQIYSSKKRE</sequence>
<evidence type="ECO:0000256" key="1">
    <source>
        <dbReference type="SAM" id="MobiDB-lite"/>
    </source>
</evidence>
<feature type="transmembrane region" description="Helical" evidence="2">
    <location>
        <begin position="274"/>
        <end position="299"/>
    </location>
</feature>
<protein>
    <submittedName>
        <fullName evidence="4">GAF domain-containing protein</fullName>
    </submittedName>
</protein>